<evidence type="ECO:0000313" key="2">
    <source>
        <dbReference type="EMBL" id="HIZ56993.1"/>
    </source>
</evidence>
<reference evidence="2" key="1">
    <citation type="journal article" date="2021" name="PeerJ">
        <title>Extensive microbial diversity within the chicken gut microbiome revealed by metagenomics and culture.</title>
        <authorList>
            <person name="Gilroy R."/>
            <person name="Ravi A."/>
            <person name="Getino M."/>
            <person name="Pursley I."/>
            <person name="Horton D.L."/>
            <person name="Alikhan N.F."/>
            <person name="Baker D."/>
            <person name="Gharbi K."/>
            <person name="Hall N."/>
            <person name="Watson M."/>
            <person name="Adriaenssens E.M."/>
            <person name="Foster-Nyarko E."/>
            <person name="Jarju S."/>
            <person name="Secka A."/>
            <person name="Antonio M."/>
            <person name="Oren A."/>
            <person name="Chaudhuri R.R."/>
            <person name="La Ragione R."/>
            <person name="Hildebrand F."/>
            <person name="Pallen M.J."/>
        </authorList>
    </citation>
    <scope>NUCLEOTIDE SEQUENCE</scope>
    <source>
        <strain evidence="2">ChiBcec16-3735</strain>
    </source>
</reference>
<organism evidence="2 3">
    <name type="scientific">Candidatus Faecalibacterium gallistercoris</name>
    <dbReference type="NCBI Taxonomy" id="2838579"/>
    <lineage>
        <taxon>Bacteria</taxon>
        <taxon>Bacillati</taxon>
        <taxon>Bacillota</taxon>
        <taxon>Clostridia</taxon>
        <taxon>Eubacteriales</taxon>
        <taxon>Oscillospiraceae</taxon>
        <taxon>Faecalibacterium</taxon>
    </lineage>
</organism>
<dbReference type="Proteomes" id="UP000824065">
    <property type="component" value="Unassembled WGS sequence"/>
</dbReference>
<dbReference type="EMBL" id="DXBJ01000002">
    <property type="protein sequence ID" value="HIZ56993.1"/>
    <property type="molecule type" value="Genomic_DNA"/>
</dbReference>
<sequence>MKRLRLVRQWKKPARPAPPPCGPRPAQLDNPYGPCYGRPRSFSQLRRKER</sequence>
<dbReference type="AlphaFoldDB" id="A0A9D2FEG1"/>
<gene>
    <name evidence="2" type="ORF">H9725_00140</name>
</gene>
<name>A0A9D2FEG1_9FIRM</name>
<evidence type="ECO:0000256" key="1">
    <source>
        <dbReference type="SAM" id="MobiDB-lite"/>
    </source>
</evidence>
<evidence type="ECO:0000313" key="3">
    <source>
        <dbReference type="Proteomes" id="UP000824065"/>
    </source>
</evidence>
<feature type="compositionally biased region" description="Basic residues" evidence="1">
    <location>
        <begin position="1"/>
        <end position="14"/>
    </location>
</feature>
<proteinExistence type="predicted"/>
<reference evidence="2" key="2">
    <citation type="submission" date="2021-04" db="EMBL/GenBank/DDBJ databases">
        <authorList>
            <person name="Gilroy R."/>
        </authorList>
    </citation>
    <scope>NUCLEOTIDE SEQUENCE</scope>
    <source>
        <strain evidence="2">ChiBcec16-3735</strain>
    </source>
</reference>
<accession>A0A9D2FEG1</accession>
<feature type="region of interest" description="Disordered" evidence="1">
    <location>
        <begin position="1"/>
        <end position="50"/>
    </location>
</feature>
<comment type="caution">
    <text evidence="2">The sequence shown here is derived from an EMBL/GenBank/DDBJ whole genome shotgun (WGS) entry which is preliminary data.</text>
</comment>
<protein>
    <submittedName>
        <fullName evidence="2">Uncharacterized protein</fullName>
    </submittedName>
</protein>